<dbReference type="OrthoDB" id="5559898at2759"/>
<protein>
    <recommendedName>
        <fullName evidence="9">Armadillo repeat-containing protein 8</fullName>
    </recommendedName>
</protein>
<feature type="coiled-coil region" evidence="6">
    <location>
        <begin position="576"/>
        <end position="603"/>
    </location>
</feature>
<dbReference type="Proteomes" id="UP000812966">
    <property type="component" value="Unassembled WGS sequence"/>
</dbReference>
<dbReference type="InterPro" id="IPR011989">
    <property type="entry name" value="ARM-like"/>
</dbReference>
<comment type="caution">
    <text evidence="7">The sequence shown here is derived from an EMBL/GenBank/DDBJ whole genome shotgun (WGS) entry which is preliminary data.</text>
</comment>
<evidence type="ECO:0000313" key="7">
    <source>
        <dbReference type="EMBL" id="KAG7558267.1"/>
    </source>
</evidence>
<evidence type="ECO:0008006" key="9">
    <source>
        <dbReference type="Google" id="ProtNLM"/>
    </source>
</evidence>
<name>A0A8K0JNF2_9TREE</name>
<dbReference type="GO" id="GO:0005737">
    <property type="term" value="C:cytoplasm"/>
    <property type="evidence" value="ECO:0007669"/>
    <property type="project" value="UniProtKB-SubCell"/>
</dbReference>
<evidence type="ECO:0000256" key="4">
    <source>
        <dbReference type="ARBA" id="ARBA00022737"/>
    </source>
</evidence>
<keyword evidence="3" id="KW-0963">Cytoplasm</keyword>
<keyword evidence="5" id="KW-0539">Nucleus</keyword>
<dbReference type="EMBL" id="JABELV010000047">
    <property type="protein sequence ID" value="KAG7558267.1"/>
    <property type="molecule type" value="Genomic_DNA"/>
</dbReference>
<accession>A0A8K0JNF2</accession>
<dbReference type="InterPro" id="IPR038739">
    <property type="entry name" value="ARMC8/Vid28"/>
</dbReference>
<dbReference type="PANTHER" id="PTHR15651">
    <property type="entry name" value="ARMADILLO REPEAT-CONTAINING PROTEIN 8"/>
    <property type="match status" value="1"/>
</dbReference>
<proteinExistence type="predicted"/>
<dbReference type="GO" id="GO:0005634">
    <property type="term" value="C:nucleus"/>
    <property type="evidence" value="ECO:0007669"/>
    <property type="project" value="UniProtKB-SubCell"/>
</dbReference>
<dbReference type="Gene3D" id="1.25.10.10">
    <property type="entry name" value="Leucine-rich Repeat Variant"/>
    <property type="match status" value="2"/>
</dbReference>
<keyword evidence="6" id="KW-0175">Coiled coil</keyword>
<evidence type="ECO:0000256" key="1">
    <source>
        <dbReference type="ARBA" id="ARBA00004123"/>
    </source>
</evidence>
<dbReference type="InterPro" id="IPR016024">
    <property type="entry name" value="ARM-type_fold"/>
</dbReference>
<evidence type="ECO:0000256" key="2">
    <source>
        <dbReference type="ARBA" id="ARBA00004496"/>
    </source>
</evidence>
<dbReference type="GO" id="GO:0043161">
    <property type="term" value="P:proteasome-mediated ubiquitin-dependent protein catabolic process"/>
    <property type="evidence" value="ECO:0007669"/>
    <property type="project" value="TreeGrafter"/>
</dbReference>
<evidence type="ECO:0000256" key="5">
    <source>
        <dbReference type="ARBA" id="ARBA00023242"/>
    </source>
</evidence>
<evidence type="ECO:0000313" key="8">
    <source>
        <dbReference type="Proteomes" id="UP000812966"/>
    </source>
</evidence>
<dbReference type="GO" id="GO:0034657">
    <property type="term" value="C:GID complex"/>
    <property type="evidence" value="ECO:0007669"/>
    <property type="project" value="TreeGrafter"/>
</dbReference>
<organism evidence="7 8">
    <name type="scientific">Filobasidium floriforme</name>
    <dbReference type="NCBI Taxonomy" id="5210"/>
    <lineage>
        <taxon>Eukaryota</taxon>
        <taxon>Fungi</taxon>
        <taxon>Dikarya</taxon>
        <taxon>Basidiomycota</taxon>
        <taxon>Agaricomycotina</taxon>
        <taxon>Tremellomycetes</taxon>
        <taxon>Filobasidiales</taxon>
        <taxon>Filobasidiaceae</taxon>
        <taxon>Filobasidium</taxon>
    </lineage>
</organism>
<evidence type="ECO:0000256" key="3">
    <source>
        <dbReference type="ARBA" id="ARBA00022490"/>
    </source>
</evidence>
<dbReference type="SUPFAM" id="SSF48371">
    <property type="entry name" value="ARM repeat"/>
    <property type="match status" value="2"/>
</dbReference>
<evidence type="ECO:0000256" key="6">
    <source>
        <dbReference type="SAM" id="Coils"/>
    </source>
</evidence>
<dbReference type="AlphaFoldDB" id="A0A8K0JNF2"/>
<sequence length="855" mass="93698">MAVRAKLAEGATRSKDQFLSELKEVKNNLIGNVGKKLALVQEDGTVAFMVEQMRETAAGLRESSTATPTLPVKETMVKLEILNELAVILGAVANAGSPALVELLRANLAIMLLASLSIVHPLAQTSRQTVPSISRYIDTKCLPSIARALRNHTVALGDFVWGHMWGVGVEIKTDPINPEGLAGGATTSKSKAGIVGSAKGKGVELDDMDVDLGVQTEVDLSREDNVQQQAIEVLTGIFKPRSLEIFTPILLSTDSPLTLLPLYQMLAHLTVMSWQRNALINASIPFHKPVAMGVRSRSAVAFRDDEEGKEWYSARPLLVKLTDVVMDAETNVKLKQAALDLLGALCKDNEDIAGEAMWLLDVNEDESEWGKSPDYFAATSTKSSTPSRKTVAPVFDELVGSRSNGIAVSAACCAAQMLFSIPADSMKGGRKYKDGMALFKLLVHLLDQTIEDKIRICFVISHLLADDMDLQRQACDTSAMSKVIAIIKELDTDAYKGETENNKARLLEAGLLAMTSLGFYHESPKSQIADAGMLQITKKALSHPSYGVRAAACQVTRALSRSTAILRTTLVDSGIADRILELLQEEEKKVSKQQLEADDFANAGRDGRRDTVMIAASAALCNLITEFSPMQISMIDKGGIDLLVRMCDSPSQATRMNALWSFRNMLYKNEFKVKVRVMEALTWPTLHRHIEDPSHELQEQGLALLRNICCEGSEEEIELVFNGFGEAPLFDVIEKKLAASDPDCLEQLMFVLYNICLGSEKHREAVLSRPEVCKGMMKALSSDSPLIKIPAIGCFANLVETNDRHRRPRQDVIARLKPYMIETQLRVLITDATFDIRDKASRLLNCLEAPGGGSR</sequence>
<reference evidence="7" key="1">
    <citation type="submission" date="2020-04" db="EMBL/GenBank/DDBJ databases">
        <title>Analysis of mating type loci in Filobasidium floriforme.</title>
        <authorList>
            <person name="Nowrousian M."/>
        </authorList>
    </citation>
    <scope>NUCLEOTIDE SEQUENCE</scope>
    <source>
        <strain evidence="7">CBS 6242</strain>
    </source>
</reference>
<dbReference type="PANTHER" id="PTHR15651:SF7">
    <property type="entry name" value="ARMADILLO REPEAT-CONTAINING PROTEIN 8"/>
    <property type="match status" value="1"/>
</dbReference>
<comment type="subcellular location">
    <subcellularLocation>
        <location evidence="2">Cytoplasm</location>
    </subcellularLocation>
    <subcellularLocation>
        <location evidence="1">Nucleus</location>
    </subcellularLocation>
</comment>
<keyword evidence="4" id="KW-0677">Repeat</keyword>
<keyword evidence="8" id="KW-1185">Reference proteome</keyword>
<gene>
    <name evidence="7" type="ORF">FFLO_02830</name>
</gene>